<keyword evidence="5" id="KW-1185">Reference proteome</keyword>
<dbReference type="RefSeq" id="WP_249921837.1">
    <property type="nucleotide sequence ID" value="NZ_CP147244.1"/>
</dbReference>
<comment type="similarity">
    <text evidence="1">In the N-terminal section; belongs to the LXG family.</text>
</comment>
<evidence type="ECO:0000313" key="5">
    <source>
        <dbReference type="Proteomes" id="UP000194948"/>
    </source>
</evidence>
<protein>
    <recommendedName>
        <fullName evidence="3">LXG domain-containing protein</fullName>
    </recommendedName>
</protein>
<dbReference type="Pfam" id="PF04740">
    <property type="entry name" value="LXG"/>
    <property type="match status" value="1"/>
</dbReference>
<evidence type="ECO:0000256" key="1">
    <source>
        <dbReference type="ARBA" id="ARBA00034117"/>
    </source>
</evidence>
<keyword evidence="2" id="KW-0175">Coiled coil</keyword>
<feature type="coiled-coil region" evidence="2">
    <location>
        <begin position="92"/>
        <end position="126"/>
    </location>
</feature>
<dbReference type="EMBL" id="CP147244">
    <property type="protein sequence ID" value="WYK00237.1"/>
    <property type="molecule type" value="Genomic_DNA"/>
</dbReference>
<reference evidence="4" key="1">
    <citation type="submission" date="2017-05" db="EMBL/GenBank/DDBJ databases">
        <authorList>
            <consortium name="The Broad Institute Genomics Platform"/>
            <consortium name="The Broad Institute Genomic Center for Infectious Diseases"/>
            <person name="Earl A."/>
            <person name="Manson A."/>
            <person name="Schwartman J."/>
            <person name="Gilmore M."/>
            <person name="Abouelleil A."/>
            <person name="Cao P."/>
            <person name="Chapman S."/>
            <person name="Cusick C."/>
            <person name="Shea T."/>
            <person name="Young S."/>
            <person name="Neafsey D."/>
            <person name="Nusbaum C."/>
            <person name="Birren B."/>
        </authorList>
    </citation>
    <scope>NUCLEOTIDE SEQUENCE</scope>
    <source>
        <strain evidence="4">7F3_DIV0205</strain>
    </source>
</reference>
<evidence type="ECO:0000313" key="4">
    <source>
        <dbReference type="EMBL" id="WYK00237.1"/>
    </source>
</evidence>
<dbReference type="AlphaFoldDB" id="A0AAQ3Y5J9"/>
<dbReference type="Proteomes" id="UP000194948">
    <property type="component" value="Chromosome"/>
</dbReference>
<name>A0AAQ3Y5J9_9ENTE</name>
<feature type="domain" description="LXG" evidence="3">
    <location>
        <begin position="1"/>
        <end position="224"/>
    </location>
</feature>
<proteinExistence type="inferred from homology"/>
<organism evidence="4 5">
    <name type="scientific">Candidatus Enterococcus palustris</name>
    <dbReference type="NCBI Taxonomy" id="1834189"/>
    <lineage>
        <taxon>Bacteria</taxon>
        <taxon>Bacillati</taxon>
        <taxon>Bacillota</taxon>
        <taxon>Bacilli</taxon>
        <taxon>Lactobacillales</taxon>
        <taxon>Enterococcaceae</taxon>
        <taxon>Enterococcus</taxon>
    </lineage>
</organism>
<sequence length="458" mass="51144">MPKIDYSEWTELSSEITTQRLKIVSQFKSFNQAQQHFKGAKELSGTGWDSSRDYFEGYTTVSDAIFNALYEVDDATTEYVSAFTSEVGAAENQLDTDHLERLKSELRSLQAENDMLMEAAAKAFENVPFINKFFMERSMLGKAKEIEILEKYQAFEATHGSDFSEVQSVISSIEQGLALLGNSGNFIGGVNGYKKISWKDQNWFKTIQAFNEKNKEDRYEIVVIHEDHDGKQFAIYKNGKLDEGRTLDYNKLLGKQDWEMLMKLGPETIKMLLNLDDVEVLLDDGSSTGQKVKSSIFLILAITPADKVKDLIRAAKLLKRGDHLLDGVKLTAKELDMLRDLEKSGERVKIVEKASGTKIPTLNSLSDEVASSLGGKASPLKNGYKVEILNGRKPIVVRIMDEGSGGRGKPYYRVSIDGKGSLTPEGIISSDRGLTHIDLSENSMGEITNIINNYLGRK</sequence>
<accession>A0AAQ3Y5J9</accession>
<reference evidence="4" key="2">
    <citation type="submission" date="2024-03" db="EMBL/GenBank/DDBJ databases">
        <title>The Genome Sequence of Enterococcus sp. DIV0205d.</title>
        <authorList>
            <consortium name="The Broad Institute Genomics Platform"/>
            <consortium name="The Broad Institute Microbial Omics Core"/>
            <consortium name="The Broad Institute Genomic Center for Infectious Diseases"/>
            <person name="Earl A."/>
            <person name="Manson A."/>
            <person name="Gilmore M."/>
            <person name="Schwartman J."/>
            <person name="Shea T."/>
            <person name="Abouelleil A."/>
            <person name="Cao P."/>
            <person name="Chapman S."/>
            <person name="Cusick C."/>
            <person name="Young S."/>
            <person name="Neafsey D."/>
            <person name="Nusbaum C."/>
            <person name="Birren B."/>
        </authorList>
    </citation>
    <scope>NUCLEOTIDE SEQUENCE</scope>
    <source>
        <strain evidence="4">7F3_DIV0205</strain>
    </source>
</reference>
<gene>
    <name evidence="4" type="ORF">A5821_001331</name>
</gene>
<dbReference type="PROSITE" id="PS51756">
    <property type="entry name" value="LXG"/>
    <property type="match status" value="1"/>
</dbReference>
<evidence type="ECO:0000256" key="2">
    <source>
        <dbReference type="SAM" id="Coils"/>
    </source>
</evidence>
<dbReference type="InterPro" id="IPR006829">
    <property type="entry name" value="LXG_dom"/>
</dbReference>
<evidence type="ECO:0000259" key="3">
    <source>
        <dbReference type="PROSITE" id="PS51756"/>
    </source>
</evidence>